<organism evidence="1 2">
    <name type="scientific">Aeoliella mucimassa</name>
    <dbReference type="NCBI Taxonomy" id="2527972"/>
    <lineage>
        <taxon>Bacteria</taxon>
        <taxon>Pseudomonadati</taxon>
        <taxon>Planctomycetota</taxon>
        <taxon>Planctomycetia</taxon>
        <taxon>Pirellulales</taxon>
        <taxon>Lacipirellulaceae</taxon>
        <taxon>Aeoliella</taxon>
    </lineage>
</organism>
<dbReference type="Proteomes" id="UP000315750">
    <property type="component" value="Chromosome"/>
</dbReference>
<dbReference type="RefSeq" id="WP_145250678.1">
    <property type="nucleotide sequence ID" value="NZ_CP036278.1"/>
</dbReference>
<proteinExistence type="predicted"/>
<dbReference type="KEGG" id="amuc:Pan181_47850"/>
<evidence type="ECO:0000313" key="2">
    <source>
        <dbReference type="Proteomes" id="UP000315750"/>
    </source>
</evidence>
<dbReference type="EMBL" id="CP036278">
    <property type="protein sequence ID" value="QDU58547.1"/>
    <property type="molecule type" value="Genomic_DNA"/>
</dbReference>
<name>A0A518AUZ4_9BACT</name>
<protein>
    <submittedName>
        <fullName evidence="1">Uncharacterized protein</fullName>
    </submittedName>
</protein>
<dbReference type="AlphaFoldDB" id="A0A518AUZ4"/>
<reference evidence="1 2" key="1">
    <citation type="submission" date="2019-02" db="EMBL/GenBank/DDBJ databases">
        <title>Deep-cultivation of Planctomycetes and their phenomic and genomic characterization uncovers novel biology.</title>
        <authorList>
            <person name="Wiegand S."/>
            <person name="Jogler M."/>
            <person name="Boedeker C."/>
            <person name="Pinto D."/>
            <person name="Vollmers J."/>
            <person name="Rivas-Marin E."/>
            <person name="Kohn T."/>
            <person name="Peeters S.H."/>
            <person name="Heuer A."/>
            <person name="Rast P."/>
            <person name="Oberbeckmann S."/>
            <person name="Bunk B."/>
            <person name="Jeske O."/>
            <person name="Meyerdierks A."/>
            <person name="Storesund J.E."/>
            <person name="Kallscheuer N."/>
            <person name="Luecker S."/>
            <person name="Lage O.M."/>
            <person name="Pohl T."/>
            <person name="Merkel B.J."/>
            <person name="Hornburger P."/>
            <person name="Mueller R.-W."/>
            <person name="Bruemmer F."/>
            <person name="Labrenz M."/>
            <person name="Spormann A.M."/>
            <person name="Op den Camp H."/>
            <person name="Overmann J."/>
            <person name="Amann R."/>
            <person name="Jetten M.S.M."/>
            <person name="Mascher T."/>
            <person name="Medema M.H."/>
            <person name="Devos D.P."/>
            <person name="Kaster A.-K."/>
            <person name="Ovreas L."/>
            <person name="Rohde M."/>
            <person name="Galperin M.Y."/>
            <person name="Jogler C."/>
        </authorList>
    </citation>
    <scope>NUCLEOTIDE SEQUENCE [LARGE SCALE GENOMIC DNA]</scope>
    <source>
        <strain evidence="1 2">Pan181</strain>
    </source>
</reference>
<keyword evidence="2" id="KW-1185">Reference proteome</keyword>
<accession>A0A518AUZ4</accession>
<sequence length="62" mass="7167">MPVASGRWCRFEPFEKSQPSGGSSIKANRWLFLLVAEKVLALVEKGDRLRRRASRFRYLGEL</sequence>
<gene>
    <name evidence="1" type="ORF">Pan181_47850</name>
</gene>
<evidence type="ECO:0000313" key="1">
    <source>
        <dbReference type="EMBL" id="QDU58547.1"/>
    </source>
</evidence>